<protein>
    <submittedName>
        <fullName evidence="4">DUF4091 domain-containing protein</fullName>
    </submittedName>
</protein>
<dbReference type="Proteomes" id="UP000309676">
    <property type="component" value="Unassembled WGS sequence"/>
</dbReference>
<evidence type="ECO:0000313" key="4">
    <source>
        <dbReference type="EMBL" id="TLS51152.1"/>
    </source>
</evidence>
<feature type="domain" description="Glycoside hydrolase 123 N-terminal" evidence="3">
    <location>
        <begin position="41"/>
        <end position="165"/>
    </location>
</feature>
<proteinExistence type="predicted"/>
<dbReference type="InterPro" id="IPR025150">
    <property type="entry name" value="GH123_cat"/>
</dbReference>
<feature type="signal peptide" evidence="1">
    <location>
        <begin position="1"/>
        <end position="23"/>
    </location>
</feature>
<evidence type="ECO:0000259" key="3">
    <source>
        <dbReference type="Pfam" id="PF22680"/>
    </source>
</evidence>
<name>A0A5R9G454_9BACL</name>
<dbReference type="InterPro" id="IPR008979">
    <property type="entry name" value="Galactose-bd-like_sf"/>
</dbReference>
<feature type="chain" id="PRO_5024417385" evidence="1">
    <location>
        <begin position="24"/>
        <end position="787"/>
    </location>
</feature>
<dbReference type="EMBL" id="VCIW01000011">
    <property type="protein sequence ID" value="TLS51152.1"/>
    <property type="molecule type" value="Genomic_DNA"/>
</dbReference>
<keyword evidence="1" id="KW-0732">Signal</keyword>
<evidence type="ECO:0000259" key="2">
    <source>
        <dbReference type="Pfam" id="PF13320"/>
    </source>
</evidence>
<sequence>MRAAAPALLLMLALLTLTGFSEAEAPDLQVWAPTNTEKVMRDQPFPGGEAAAALKLEAARNEYESGQVIVKAGTDGLRKLQVSIGDLKRTDGPEKIGAEHIELFRQHYIEVKTSTTAAYPKGWYPDALIPLNGMLTVEAGQNQGIWVKVFVPKGQPAGVYTGELFLHETGTPVRVPVELTVWDFELTDESHAKTNFGVWGGPIQEAHGNVVGEEAWAYIEKYYWASVEHRLTPGYLPIPDADIEYYVTHGPKYINDPRVSAYRLPYYRTADGEPDTAKIKALVDRLRAEGLLEKAYFYVSEIDEPTAAKYGRVRHITAALAQAAPDVPHLVTIQPVDELVGDLDIWVPSIDKFDPDFAKERQAAGDHVWWYTYVKPTHPFPSYHLDDDLVGTRLLAWMQHDYGVEGTLYWATTQFQKYASVNGTYQYVSRDVWTDPLAFPGANGDGYLFYPGTEVGVDGPIGTIRLEALRESMEDYEYLWLYERRLRETGERLGLGEAFPYRDAIRPFYDRLYDDIKAYDEGDPALVGEVRAALAREIVAEPLELPAIVAIRAPADGTREVTVYAEPGASATLNGSPLALAAQAAGHDKLTATLALSPGEHDVRIVVTKDGRVREIERTLAVYETAAPHAIALNEAETAEDVSRFATSTVNVSASNDYATQGEASMKAEFRANANFPNLRLWHAGTGFRSADWSGFETVEFDVYNPGETVQFYVKFSQTDGKSDDSFMQYVRAGSAETIRIPLRQVGLDLTRMRGIELWMWRQGAPVTLYFDHFRFTSAEPGEPMTP</sequence>
<dbReference type="InterPro" id="IPR053850">
    <property type="entry name" value="Glyco_hydro_123_N_2"/>
</dbReference>
<evidence type="ECO:0000256" key="1">
    <source>
        <dbReference type="SAM" id="SignalP"/>
    </source>
</evidence>
<dbReference type="Gene3D" id="2.60.120.430">
    <property type="entry name" value="Galactose-binding lectin"/>
    <property type="match status" value="1"/>
</dbReference>
<dbReference type="OrthoDB" id="177619at2"/>
<evidence type="ECO:0000313" key="5">
    <source>
        <dbReference type="Proteomes" id="UP000309676"/>
    </source>
</evidence>
<gene>
    <name evidence="4" type="ORF">FE782_16840</name>
</gene>
<organism evidence="4 5">
    <name type="scientific">Paenibacillus antri</name>
    <dbReference type="NCBI Taxonomy" id="2582848"/>
    <lineage>
        <taxon>Bacteria</taxon>
        <taxon>Bacillati</taxon>
        <taxon>Bacillota</taxon>
        <taxon>Bacilli</taxon>
        <taxon>Bacillales</taxon>
        <taxon>Paenibacillaceae</taxon>
        <taxon>Paenibacillus</taxon>
    </lineage>
</organism>
<dbReference type="SUPFAM" id="SSF49785">
    <property type="entry name" value="Galactose-binding domain-like"/>
    <property type="match status" value="1"/>
</dbReference>
<dbReference type="Pfam" id="PF22680">
    <property type="entry name" value="Glyco_hydro_123_N_2"/>
    <property type="match status" value="1"/>
</dbReference>
<keyword evidence="5" id="KW-1185">Reference proteome</keyword>
<comment type="caution">
    <text evidence="4">The sequence shown here is derived from an EMBL/GenBank/DDBJ whole genome shotgun (WGS) entry which is preliminary data.</text>
</comment>
<feature type="domain" description="Glycoside hydrolase 123 catalytic" evidence="2">
    <location>
        <begin position="279"/>
        <end position="479"/>
    </location>
</feature>
<dbReference type="Pfam" id="PF13320">
    <property type="entry name" value="GH123_cat"/>
    <property type="match status" value="1"/>
</dbReference>
<reference evidence="4 5" key="1">
    <citation type="submission" date="2019-05" db="EMBL/GenBank/DDBJ databases">
        <authorList>
            <person name="Narsing Rao M.P."/>
            <person name="Li W.J."/>
        </authorList>
    </citation>
    <scope>NUCLEOTIDE SEQUENCE [LARGE SCALE GENOMIC DNA]</scope>
    <source>
        <strain evidence="4 5">SYSU_K30003</strain>
    </source>
</reference>
<accession>A0A5R9G454</accession>
<dbReference type="AlphaFoldDB" id="A0A5R9G454"/>